<organism evidence="6 7">
    <name type="scientific">Plastoroseomonas hellenica</name>
    <dbReference type="NCBI Taxonomy" id="2687306"/>
    <lineage>
        <taxon>Bacteria</taxon>
        <taxon>Pseudomonadati</taxon>
        <taxon>Pseudomonadota</taxon>
        <taxon>Alphaproteobacteria</taxon>
        <taxon>Acetobacterales</taxon>
        <taxon>Acetobacteraceae</taxon>
        <taxon>Plastoroseomonas</taxon>
    </lineage>
</organism>
<sequence length="228" mass="23409">MTRAILLAFGQLGDPEFRRPVILGALGALLALLLLAGGAGYAVGWAAGGLPSWVATLLQALGGLLTLGLAWWLFLPLAIAIAGAFVDPVASAVEARHYPGLSPARGASLAAQGWWTVKFGLGMLLLQILLLPLVIFLPGIGAAIALAIAAHAIGVGLFEGVAQRRMGVAEARAARRARRWQVWLLGLALAAIAAVPFINLLVPVLGTAAAVHLLQAPAALGQDLRAPS</sequence>
<accession>A0ABS5EYV3</accession>
<evidence type="ECO:0000256" key="1">
    <source>
        <dbReference type="ARBA" id="ARBA00004141"/>
    </source>
</evidence>
<dbReference type="RefSeq" id="WP_211852760.1">
    <property type="nucleotide sequence ID" value="NZ_JAAGBB010000012.1"/>
</dbReference>
<dbReference type="Proteomes" id="UP001196870">
    <property type="component" value="Unassembled WGS sequence"/>
</dbReference>
<keyword evidence="7" id="KW-1185">Reference proteome</keyword>
<name>A0ABS5EYV3_9PROT</name>
<evidence type="ECO:0000256" key="4">
    <source>
        <dbReference type="ARBA" id="ARBA00023136"/>
    </source>
</evidence>
<feature type="transmembrane region" description="Helical" evidence="5">
    <location>
        <begin position="107"/>
        <end position="129"/>
    </location>
</feature>
<keyword evidence="2 5" id="KW-0812">Transmembrane</keyword>
<feature type="transmembrane region" description="Helical" evidence="5">
    <location>
        <begin position="182"/>
        <end position="205"/>
    </location>
</feature>
<dbReference type="InterPro" id="IPR059112">
    <property type="entry name" value="CysZ/EI24"/>
</dbReference>
<evidence type="ECO:0000313" key="7">
    <source>
        <dbReference type="Proteomes" id="UP001196870"/>
    </source>
</evidence>
<keyword evidence="4 5" id="KW-0472">Membrane</keyword>
<evidence type="ECO:0000256" key="2">
    <source>
        <dbReference type="ARBA" id="ARBA00022692"/>
    </source>
</evidence>
<evidence type="ECO:0000256" key="3">
    <source>
        <dbReference type="ARBA" id="ARBA00022989"/>
    </source>
</evidence>
<comment type="caution">
    <text evidence="6">The sequence shown here is derived from an EMBL/GenBank/DDBJ whole genome shotgun (WGS) entry which is preliminary data.</text>
</comment>
<feature type="transmembrane region" description="Helical" evidence="5">
    <location>
        <begin position="135"/>
        <end position="161"/>
    </location>
</feature>
<reference evidence="7" key="1">
    <citation type="journal article" date="2021" name="Syst. Appl. Microbiol.">
        <title>Roseomonas hellenica sp. nov., isolated from roots of wild-growing Alkanna tinctoria.</title>
        <authorList>
            <person name="Rat A."/>
            <person name="Naranjo H.D."/>
            <person name="Lebbe L."/>
            <person name="Cnockaert M."/>
            <person name="Krigas N."/>
            <person name="Grigoriadou K."/>
            <person name="Maloupa E."/>
            <person name="Willems A."/>
        </authorList>
    </citation>
    <scope>NUCLEOTIDE SEQUENCE [LARGE SCALE GENOMIC DNA]</scope>
    <source>
        <strain evidence="7">LMG 31523</strain>
    </source>
</reference>
<gene>
    <name evidence="6" type="ORF">GXW71_12115</name>
</gene>
<proteinExistence type="predicted"/>
<feature type="transmembrane region" description="Helical" evidence="5">
    <location>
        <begin position="21"/>
        <end position="43"/>
    </location>
</feature>
<evidence type="ECO:0000256" key="5">
    <source>
        <dbReference type="SAM" id="Phobius"/>
    </source>
</evidence>
<feature type="transmembrane region" description="Helical" evidence="5">
    <location>
        <begin position="63"/>
        <end position="86"/>
    </location>
</feature>
<comment type="subcellular location">
    <subcellularLocation>
        <location evidence="1">Membrane</location>
        <topology evidence="1">Multi-pass membrane protein</topology>
    </subcellularLocation>
</comment>
<keyword evidence="3 5" id="KW-1133">Transmembrane helix</keyword>
<dbReference type="EMBL" id="JAAGBB010000012">
    <property type="protein sequence ID" value="MBR0665100.1"/>
    <property type="molecule type" value="Genomic_DNA"/>
</dbReference>
<dbReference type="Pfam" id="PF07264">
    <property type="entry name" value="EI24"/>
    <property type="match status" value="1"/>
</dbReference>
<evidence type="ECO:0000313" key="6">
    <source>
        <dbReference type="EMBL" id="MBR0665100.1"/>
    </source>
</evidence>
<protein>
    <submittedName>
        <fullName evidence="6">Cysteine biosynthesis protein CysZ</fullName>
    </submittedName>
</protein>